<evidence type="ECO:0000313" key="1">
    <source>
        <dbReference type="EMBL" id="KAJ8123315.1"/>
    </source>
</evidence>
<proteinExistence type="predicted"/>
<comment type="caution">
    <text evidence="1">The sequence shown here is derived from an EMBL/GenBank/DDBJ whole genome shotgun (WGS) entry which is preliminary data.</text>
</comment>
<reference evidence="1" key="1">
    <citation type="submission" date="2022-11" db="EMBL/GenBank/DDBJ databases">
        <title>Genome Sequence of Nemania bipapillata.</title>
        <authorList>
            <person name="Buettner E."/>
        </authorList>
    </citation>
    <scope>NUCLEOTIDE SEQUENCE</scope>
    <source>
        <strain evidence="1">CP14</strain>
    </source>
</reference>
<keyword evidence="2" id="KW-1185">Reference proteome</keyword>
<gene>
    <name evidence="1" type="ORF">ONZ43_g706</name>
</gene>
<evidence type="ECO:0000313" key="2">
    <source>
        <dbReference type="Proteomes" id="UP001153334"/>
    </source>
</evidence>
<dbReference type="Proteomes" id="UP001153334">
    <property type="component" value="Unassembled WGS sequence"/>
</dbReference>
<sequence>MDTVQTAGSPAPSPIKGKVSHLKKATGRGAAKKNARRNVTAPRRGGRPKGRGRNKTYEDPRVQAAYDRQKVLRDLYSEVASALKPVLEDLADMNVKKLTESPTAHKEVPEFQILQRQLDDRLVEAMRTAECEFTTRATIATREYQLNTAVTEKKFHDGYHYAVDEFYSASLNRAGLIAELRKEGVDVNLPDPTFNYVEKPDEVLDEQATWVVYRNGIKVPYPHLLEENKKAAVAKAQVGKGKLPAKRKAEDQPDGQPDSKKPTGPSGSAKPDNGDDTSTPQPRHIKGLLSAETEPDGEPESNAASPSPESDPKTEVMRGRRDLPDLPNGASEPDRWGVRTVLRRGPRANNRLILPLPFTFGEDEIGFRDSTNDSSKKATRGTRVTYDCLDYEDDALDSDLVQKHGLHPKYGLFLPDSRNEMEPPKIPVSGSNPIVVTTPSGATLHASRSVRGYNMDATLREDEAKDKLSFMLAEYCKKTDTSWDEITTEEIRERERQRRDIEQLPAACDDVEERPEDEEANNADPEIDESIAKDNINRLLSAASYLEQDQPSYPTPNQRSSRPYDAVRDVFTNAEPAPLPPMPPMEIDTYSLSVLADISEQYGPQREAQFEPVFDHRLEPPVEYRHEYQLEHHHNQFEYRQEYIPDHRPSHHLEHRVDPQEFSPMGDLMIDPRLLGPSNPIPPPPNAFLQTALNPAPTLTHIAPAPSQAMELPTQPSSYDGNDLRDFPSLASFSSIT</sequence>
<organism evidence="1 2">
    <name type="scientific">Nemania bipapillata</name>
    <dbReference type="NCBI Taxonomy" id="110536"/>
    <lineage>
        <taxon>Eukaryota</taxon>
        <taxon>Fungi</taxon>
        <taxon>Dikarya</taxon>
        <taxon>Ascomycota</taxon>
        <taxon>Pezizomycotina</taxon>
        <taxon>Sordariomycetes</taxon>
        <taxon>Xylariomycetidae</taxon>
        <taxon>Xylariales</taxon>
        <taxon>Xylariaceae</taxon>
        <taxon>Nemania</taxon>
    </lineage>
</organism>
<dbReference type="EMBL" id="JAPESX010000098">
    <property type="protein sequence ID" value="KAJ8123315.1"/>
    <property type="molecule type" value="Genomic_DNA"/>
</dbReference>
<protein>
    <submittedName>
        <fullName evidence="1">Uncharacterized protein</fullName>
    </submittedName>
</protein>
<accession>A0ACC2J7B6</accession>
<name>A0ACC2J7B6_9PEZI</name>